<evidence type="ECO:0000313" key="1">
    <source>
        <dbReference type="EMBL" id="KAH0757330.1"/>
    </source>
</evidence>
<name>A0ABQ7V2U2_SOLTU</name>
<proteinExistence type="predicted"/>
<comment type="caution">
    <text evidence="1">The sequence shown here is derived from an EMBL/GenBank/DDBJ whole genome shotgun (WGS) entry which is preliminary data.</text>
</comment>
<keyword evidence="2" id="KW-1185">Reference proteome</keyword>
<dbReference type="EMBL" id="JAIVGD010000015">
    <property type="protein sequence ID" value="KAH0757330.1"/>
    <property type="molecule type" value="Genomic_DNA"/>
</dbReference>
<evidence type="ECO:0000313" key="2">
    <source>
        <dbReference type="Proteomes" id="UP000826656"/>
    </source>
</evidence>
<accession>A0ABQ7V2U2</accession>
<dbReference type="Proteomes" id="UP000826656">
    <property type="component" value="Unassembled WGS sequence"/>
</dbReference>
<reference evidence="1 2" key="1">
    <citation type="journal article" date="2021" name="bioRxiv">
        <title>Chromosome-scale and haplotype-resolved genome assembly of a tetraploid potato cultivar.</title>
        <authorList>
            <person name="Sun H."/>
            <person name="Jiao W.-B."/>
            <person name="Krause K."/>
            <person name="Campoy J.A."/>
            <person name="Goel M."/>
            <person name="Folz-Donahue K."/>
            <person name="Kukat C."/>
            <person name="Huettel B."/>
            <person name="Schneeberger K."/>
        </authorList>
    </citation>
    <scope>NUCLEOTIDE SEQUENCE [LARGE SCALE GENOMIC DNA]</scope>
    <source>
        <strain evidence="1">SolTubOtavaFocal</strain>
        <tissue evidence="1">Leaves</tissue>
    </source>
</reference>
<gene>
    <name evidence="1" type="ORF">KY290_020823</name>
</gene>
<organism evidence="1 2">
    <name type="scientific">Solanum tuberosum</name>
    <name type="common">Potato</name>
    <dbReference type="NCBI Taxonomy" id="4113"/>
    <lineage>
        <taxon>Eukaryota</taxon>
        <taxon>Viridiplantae</taxon>
        <taxon>Streptophyta</taxon>
        <taxon>Embryophyta</taxon>
        <taxon>Tracheophyta</taxon>
        <taxon>Spermatophyta</taxon>
        <taxon>Magnoliopsida</taxon>
        <taxon>eudicotyledons</taxon>
        <taxon>Gunneridae</taxon>
        <taxon>Pentapetalae</taxon>
        <taxon>asterids</taxon>
        <taxon>lamiids</taxon>
        <taxon>Solanales</taxon>
        <taxon>Solanaceae</taxon>
        <taxon>Solanoideae</taxon>
        <taxon>Solaneae</taxon>
        <taxon>Solanum</taxon>
    </lineage>
</organism>
<sequence>MRTFKSTTPSKGENLPKAKMAKLFIHPSLSPTKAEIHQRPEMPFHNKFTALADYPRLSCPPPPKLINLRLTKPFDKGASSSSSIQTKESYAMKAPETFAQVVNPELTKTIPPTPNPKEETFDFVISHVLAIMALNKEYDNVDTGNLIRPCYTD</sequence>
<protein>
    <submittedName>
        <fullName evidence="1">Uncharacterized protein</fullName>
    </submittedName>
</protein>